<evidence type="ECO:0000313" key="2">
    <source>
        <dbReference type="EMBL" id="JAH36870.1"/>
    </source>
</evidence>
<reference evidence="2" key="2">
    <citation type="journal article" date="2015" name="Fish Shellfish Immunol.">
        <title>Early steps in the European eel (Anguilla anguilla)-Vibrio vulnificus interaction in the gills: Role of the RtxA13 toxin.</title>
        <authorList>
            <person name="Callol A."/>
            <person name="Pajuelo D."/>
            <person name="Ebbesson L."/>
            <person name="Teles M."/>
            <person name="MacKenzie S."/>
            <person name="Amaro C."/>
        </authorList>
    </citation>
    <scope>NUCLEOTIDE SEQUENCE</scope>
</reference>
<dbReference type="EMBL" id="GBXM01071707">
    <property type="protein sequence ID" value="JAH36870.1"/>
    <property type="molecule type" value="Transcribed_RNA"/>
</dbReference>
<accession>A0A0E9S877</accession>
<reference evidence="2" key="1">
    <citation type="submission" date="2014-11" db="EMBL/GenBank/DDBJ databases">
        <authorList>
            <person name="Amaro Gonzalez C."/>
        </authorList>
    </citation>
    <scope>NUCLEOTIDE SEQUENCE</scope>
</reference>
<feature type="compositionally biased region" description="Polar residues" evidence="1">
    <location>
        <begin position="1"/>
        <end position="11"/>
    </location>
</feature>
<proteinExistence type="predicted"/>
<organism evidence="2">
    <name type="scientific">Anguilla anguilla</name>
    <name type="common">European freshwater eel</name>
    <name type="synonym">Muraena anguilla</name>
    <dbReference type="NCBI Taxonomy" id="7936"/>
    <lineage>
        <taxon>Eukaryota</taxon>
        <taxon>Metazoa</taxon>
        <taxon>Chordata</taxon>
        <taxon>Craniata</taxon>
        <taxon>Vertebrata</taxon>
        <taxon>Euteleostomi</taxon>
        <taxon>Actinopterygii</taxon>
        <taxon>Neopterygii</taxon>
        <taxon>Teleostei</taxon>
        <taxon>Anguilliformes</taxon>
        <taxon>Anguillidae</taxon>
        <taxon>Anguilla</taxon>
    </lineage>
</organism>
<name>A0A0E9S877_ANGAN</name>
<dbReference type="AlphaFoldDB" id="A0A0E9S877"/>
<feature type="region of interest" description="Disordered" evidence="1">
    <location>
        <begin position="44"/>
        <end position="75"/>
    </location>
</feature>
<sequence>MSTMPLASKSRQGLLASGKSPNISTSAVERLRTIAQWSARLKSPASLTPPRTSRTFRSRRWNTSGCRWPTRPCPR</sequence>
<evidence type="ECO:0000256" key="1">
    <source>
        <dbReference type="SAM" id="MobiDB-lite"/>
    </source>
</evidence>
<protein>
    <submittedName>
        <fullName evidence="2">Uncharacterized protein</fullName>
    </submittedName>
</protein>
<feature type="region of interest" description="Disordered" evidence="1">
    <location>
        <begin position="1"/>
        <end position="24"/>
    </location>
</feature>